<dbReference type="AlphaFoldDB" id="Q6H706"/>
<feature type="region of interest" description="Disordered" evidence="1">
    <location>
        <begin position="1"/>
        <end position="108"/>
    </location>
</feature>
<evidence type="ECO:0000313" key="3">
    <source>
        <dbReference type="EMBL" id="BAD25493.1"/>
    </source>
</evidence>
<protein>
    <submittedName>
        <fullName evidence="3">Uncharacterized protein</fullName>
    </submittedName>
</protein>
<name>Q6H706_ORYSJ</name>
<dbReference type="Proteomes" id="UP000000763">
    <property type="component" value="Chromosome 2"/>
</dbReference>
<accession>Q6H706</accession>
<evidence type="ECO:0000256" key="1">
    <source>
        <dbReference type="SAM" id="MobiDB-lite"/>
    </source>
</evidence>
<dbReference type="EMBL" id="AP004113">
    <property type="protein sequence ID" value="BAD25191.1"/>
    <property type="molecule type" value="Genomic_DNA"/>
</dbReference>
<evidence type="ECO:0000313" key="4">
    <source>
        <dbReference type="Proteomes" id="UP000000763"/>
    </source>
</evidence>
<proteinExistence type="predicted"/>
<feature type="compositionally biased region" description="Gly residues" evidence="1">
    <location>
        <begin position="38"/>
        <end position="47"/>
    </location>
</feature>
<reference evidence="3" key="2">
    <citation type="submission" date="2002-03" db="EMBL/GenBank/DDBJ databases">
        <title>Oryza sativa nipponbare(GA3) genomic DNA, chromosome 2, PAC clone:P0030G02.</title>
        <authorList>
            <person name="Sasaki T."/>
            <person name="Matsumoto T."/>
            <person name="Yamamoto K."/>
        </authorList>
    </citation>
    <scope>NUCLEOTIDE SEQUENCE</scope>
</reference>
<reference evidence="4" key="3">
    <citation type="journal article" date="2005" name="Nature">
        <title>The map-based sequence of the rice genome.</title>
        <authorList>
            <consortium name="International rice genome sequencing project (IRGSP)"/>
            <person name="Matsumoto T."/>
            <person name="Wu J."/>
            <person name="Kanamori H."/>
            <person name="Katayose Y."/>
            <person name="Fujisawa M."/>
            <person name="Namiki N."/>
            <person name="Mizuno H."/>
            <person name="Yamamoto K."/>
            <person name="Antonio B.A."/>
            <person name="Baba T."/>
            <person name="Sakata K."/>
            <person name="Nagamura Y."/>
            <person name="Aoki H."/>
            <person name="Arikawa K."/>
            <person name="Arita K."/>
            <person name="Bito T."/>
            <person name="Chiden Y."/>
            <person name="Fujitsuka N."/>
            <person name="Fukunaka R."/>
            <person name="Hamada M."/>
            <person name="Harada C."/>
            <person name="Hayashi A."/>
            <person name="Hijishita S."/>
            <person name="Honda M."/>
            <person name="Hosokawa S."/>
            <person name="Ichikawa Y."/>
            <person name="Idonuma A."/>
            <person name="Iijima M."/>
            <person name="Ikeda M."/>
            <person name="Ikeno M."/>
            <person name="Ito K."/>
            <person name="Ito S."/>
            <person name="Ito T."/>
            <person name="Ito Y."/>
            <person name="Ito Y."/>
            <person name="Iwabuchi A."/>
            <person name="Kamiya K."/>
            <person name="Karasawa W."/>
            <person name="Kurita K."/>
            <person name="Katagiri S."/>
            <person name="Kikuta A."/>
            <person name="Kobayashi H."/>
            <person name="Kobayashi N."/>
            <person name="Machita K."/>
            <person name="Maehara T."/>
            <person name="Masukawa M."/>
            <person name="Mizubayashi T."/>
            <person name="Mukai Y."/>
            <person name="Nagasaki H."/>
            <person name="Nagata Y."/>
            <person name="Naito S."/>
            <person name="Nakashima M."/>
            <person name="Nakama Y."/>
            <person name="Nakamichi Y."/>
            <person name="Nakamura M."/>
            <person name="Meguro A."/>
            <person name="Negishi M."/>
            <person name="Ohta I."/>
            <person name="Ohta T."/>
            <person name="Okamoto M."/>
            <person name="Ono N."/>
            <person name="Saji S."/>
            <person name="Sakaguchi M."/>
            <person name="Sakai K."/>
            <person name="Shibata M."/>
            <person name="Shimokawa T."/>
            <person name="Song J."/>
            <person name="Takazaki Y."/>
            <person name="Terasawa K."/>
            <person name="Tsugane M."/>
            <person name="Tsuji K."/>
            <person name="Ueda S."/>
            <person name="Waki K."/>
            <person name="Yamagata H."/>
            <person name="Yamamoto M."/>
            <person name="Yamamoto S."/>
            <person name="Yamane H."/>
            <person name="Yoshiki S."/>
            <person name="Yoshihara R."/>
            <person name="Yukawa K."/>
            <person name="Zhong H."/>
            <person name="Yano M."/>
            <person name="Yuan Q."/>
            <person name="Ouyang S."/>
            <person name="Liu J."/>
            <person name="Jones K.M."/>
            <person name="Gansberger K."/>
            <person name="Moffat K."/>
            <person name="Hill J."/>
            <person name="Bera J."/>
            <person name="Fadrosh D."/>
            <person name="Jin S."/>
            <person name="Johri S."/>
            <person name="Kim M."/>
            <person name="Overton L."/>
            <person name="Reardon M."/>
            <person name="Tsitrin T."/>
            <person name="Vuong H."/>
            <person name="Weaver B."/>
            <person name="Ciecko A."/>
            <person name="Tallon L."/>
            <person name="Jackson J."/>
            <person name="Pai G."/>
            <person name="Aken S.V."/>
            <person name="Utterback T."/>
            <person name="Reidmuller S."/>
            <person name="Feldblyum T."/>
            <person name="Hsiao J."/>
            <person name="Zismann V."/>
            <person name="Iobst S."/>
            <person name="de Vazeille A.R."/>
            <person name="Buell C.R."/>
            <person name="Ying K."/>
            <person name="Li Y."/>
            <person name="Lu T."/>
            <person name="Huang Y."/>
            <person name="Zhao Q."/>
            <person name="Feng Q."/>
            <person name="Zhang L."/>
            <person name="Zhu J."/>
            <person name="Weng Q."/>
            <person name="Mu J."/>
            <person name="Lu Y."/>
            <person name="Fan D."/>
            <person name="Liu Y."/>
            <person name="Guan J."/>
            <person name="Zhang Y."/>
            <person name="Yu S."/>
            <person name="Liu X."/>
            <person name="Zhang Y."/>
            <person name="Hong G."/>
            <person name="Han B."/>
            <person name="Choisne N."/>
            <person name="Demange N."/>
            <person name="Orjeda G."/>
            <person name="Samain S."/>
            <person name="Cattolico L."/>
            <person name="Pelletier E."/>
            <person name="Couloux A."/>
            <person name="Segurens B."/>
            <person name="Wincker P."/>
            <person name="D'Hont A."/>
            <person name="Scarpelli C."/>
            <person name="Weissenbach J."/>
            <person name="Salanoubat M."/>
            <person name="Quetier F."/>
            <person name="Yu Y."/>
            <person name="Kim H.R."/>
            <person name="Rambo T."/>
            <person name="Currie J."/>
            <person name="Collura K."/>
            <person name="Luo M."/>
            <person name="Yang T."/>
            <person name="Ammiraju J.S.S."/>
            <person name="Engler F."/>
            <person name="Soderlund C."/>
            <person name="Wing R.A."/>
            <person name="Palmer L.E."/>
            <person name="de la Bastide M."/>
            <person name="Spiegel L."/>
            <person name="Nascimento L."/>
            <person name="Zutavern T."/>
            <person name="O'Shaughnessy A."/>
            <person name="Dike S."/>
            <person name="Dedhia N."/>
            <person name="Preston R."/>
            <person name="Balija V."/>
            <person name="McCombie W.R."/>
            <person name="Chow T."/>
            <person name="Chen H."/>
            <person name="Chung M."/>
            <person name="Chen C."/>
            <person name="Shaw J."/>
            <person name="Wu H."/>
            <person name="Hsiao K."/>
            <person name="Chao Y."/>
            <person name="Chu M."/>
            <person name="Cheng C."/>
            <person name="Hour A."/>
            <person name="Lee P."/>
            <person name="Lin S."/>
            <person name="Lin Y."/>
            <person name="Liou J."/>
            <person name="Liu S."/>
            <person name="Hsing Y."/>
            <person name="Raghuvanshi S."/>
            <person name="Mohanty A."/>
            <person name="Bharti A.K."/>
            <person name="Gaur A."/>
            <person name="Gupta V."/>
            <person name="Kumar D."/>
            <person name="Ravi V."/>
            <person name="Vij S."/>
            <person name="Kapur A."/>
            <person name="Khurana P."/>
            <person name="Khurana P."/>
            <person name="Khurana J.P."/>
            <person name="Tyagi A.K."/>
            <person name="Gaikwad K."/>
            <person name="Singh A."/>
            <person name="Dalal V."/>
            <person name="Srivastava S."/>
            <person name="Dixit A."/>
            <person name="Pal A.K."/>
            <person name="Ghazi I.A."/>
            <person name="Yadav M."/>
            <person name="Pandit A."/>
            <person name="Bhargava A."/>
            <person name="Sureshbabu K."/>
            <person name="Batra K."/>
            <person name="Sharma T.R."/>
            <person name="Mohapatra T."/>
            <person name="Singh N.K."/>
            <person name="Messing J."/>
            <person name="Nelson A.B."/>
            <person name="Fuks G."/>
            <person name="Kavchok S."/>
            <person name="Keizer G."/>
            <person name="Linton E."/>
            <person name="Llaca V."/>
            <person name="Song R."/>
            <person name="Tanyolac B."/>
            <person name="Young S."/>
            <person name="Ho-Il K."/>
            <person name="Hahn J.H."/>
            <person name="Sangsakoo G."/>
            <person name="Vanavichit A."/>
            <person name="de Mattos Luiz.A.T."/>
            <person name="Zimmer P.D."/>
            <person name="Malone G."/>
            <person name="Dellagostin O."/>
            <person name="de Oliveira A.C."/>
            <person name="Bevan M."/>
            <person name="Bancroft I."/>
            <person name="Minx P."/>
            <person name="Cordum H."/>
            <person name="Wilson R."/>
            <person name="Cheng Z."/>
            <person name="Jin W."/>
            <person name="Jiang J."/>
            <person name="Leong S.A."/>
            <person name="Iwama H."/>
            <person name="Gojobori T."/>
            <person name="Itoh T."/>
            <person name="Niimura Y."/>
            <person name="Fujii Y."/>
            <person name="Habara T."/>
            <person name="Sakai H."/>
            <person name="Sato Y."/>
            <person name="Wilson G."/>
            <person name="Kumar K."/>
            <person name="McCouch S."/>
            <person name="Juretic N."/>
            <person name="Hoen D."/>
            <person name="Wright S."/>
            <person name="Bruskiewich R."/>
            <person name="Bureau T."/>
            <person name="Miyao A."/>
            <person name="Hirochika H."/>
            <person name="Nishikawa T."/>
            <person name="Kadowaki K."/>
            <person name="Sugiura M."/>
            <person name="Burr B."/>
            <person name="Sasaki T."/>
        </authorList>
    </citation>
    <scope>NUCLEOTIDE SEQUENCE [LARGE SCALE GENOMIC DNA]</scope>
    <source>
        <strain evidence="4">cv. Nipponbare</strain>
    </source>
</reference>
<gene>
    <name evidence="2" type="ORF">OJ1116_A06.32</name>
    <name evidence="3" type="ORF">P0030G02.22</name>
</gene>
<evidence type="ECO:0000313" key="2">
    <source>
        <dbReference type="EMBL" id="BAD25191.1"/>
    </source>
</evidence>
<organism evidence="3 4">
    <name type="scientific">Oryza sativa subsp. japonica</name>
    <name type="common">Rice</name>
    <dbReference type="NCBI Taxonomy" id="39947"/>
    <lineage>
        <taxon>Eukaryota</taxon>
        <taxon>Viridiplantae</taxon>
        <taxon>Streptophyta</taxon>
        <taxon>Embryophyta</taxon>
        <taxon>Tracheophyta</taxon>
        <taxon>Spermatophyta</taxon>
        <taxon>Magnoliopsida</taxon>
        <taxon>Liliopsida</taxon>
        <taxon>Poales</taxon>
        <taxon>Poaceae</taxon>
        <taxon>BOP clade</taxon>
        <taxon>Oryzoideae</taxon>
        <taxon>Oryzeae</taxon>
        <taxon>Oryzinae</taxon>
        <taxon>Oryza</taxon>
        <taxon>Oryza sativa</taxon>
    </lineage>
</organism>
<sequence length="149" mass="16636">MQPTIQTGSPTELGTERSRKGGGRRGLPRDDARISRAGGSGSGGGGERSLRRRAAPPTSLSWSPRRRRRRERERGRRGRPWVRRTRGGGGEESARGRRGERQRRPRAGVVGSVGRRFLYVGSRPGKIPRCFCWRKKSNLPPFVIAHFAP</sequence>
<reference evidence="4" key="4">
    <citation type="journal article" date="2008" name="Nucleic Acids Res.">
        <title>The rice annotation project database (RAP-DB): 2008 update.</title>
        <authorList>
            <consortium name="The rice annotation project (RAP)"/>
        </authorList>
    </citation>
    <scope>GENOME REANNOTATION</scope>
    <source>
        <strain evidence="4">cv. Nipponbare</strain>
    </source>
</reference>
<feature type="compositionally biased region" description="Basic residues" evidence="1">
    <location>
        <begin position="64"/>
        <end position="86"/>
    </location>
</feature>
<dbReference type="EMBL" id="AP004836">
    <property type="protein sequence ID" value="BAD25493.1"/>
    <property type="molecule type" value="Genomic_DNA"/>
</dbReference>
<reference evidence="2" key="1">
    <citation type="submission" date="2001-08" db="EMBL/GenBank/DDBJ databases">
        <title>Oryza sativa nipponbare(GA3) genomic DNA, chromosome 2, BAC clone:OJ1116_A06.</title>
        <authorList>
            <person name="Sasaki T."/>
            <person name="Matsumoto T."/>
            <person name="Yamamoto K."/>
        </authorList>
    </citation>
    <scope>NUCLEOTIDE SEQUENCE</scope>
</reference>
<feature type="compositionally biased region" description="Polar residues" evidence="1">
    <location>
        <begin position="1"/>
        <end position="12"/>
    </location>
</feature>